<sequence length="149" mass="15080">MANSVAEAVIGAVVLATAAGFVVYAGQVRGTSVTGGSYPLTAKFRSAEGIGVGTDVRLAGIKVGSVTHLALDPQTFEADATFSVQNTVKLPDDSDVKISSEGLLGGNFVELTPGASETEFVSGDQILNTQGSVSLLNLLMKFAGGGSNQ</sequence>
<dbReference type="PANTHER" id="PTHR33371">
    <property type="entry name" value="INTERMEMBRANE PHOSPHOLIPID TRANSPORT SYSTEM BINDING PROTEIN MLAD-RELATED"/>
    <property type="match status" value="1"/>
</dbReference>
<evidence type="ECO:0000313" key="2">
    <source>
        <dbReference type="EMBL" id="MBB5221957.1"/>
    </source>
</evidence>
<dbReference type="RefSeq" id="WP_184148396.1">
    <property type="nucleotide sequence ID" value="NZ_JACHFM010000002.1"/>
</dbReference>
<dbReference type="GO" id="GO:0015914">
    <property type="term" value="P:phospholipid transport"/>
    <property type="evidence" value="ECO:0007669"/>
    <property type="project" value="InterPro"/>
</dbReference>
<gene>
    <name evidence="2" type="ORF">HNP73_001893</name>
</gene>
<feature type="domain" description="Mce/MlaD" evidence="1">
    <location>
        <begin position="37"/>
        <end position="114"/>
    </location>
</feature>
<dbReference type="AlphaFoldDB" id="A0A840SJ87"/>
<name>A0A840SJ87_9RHOB</name>
<comment type="caution">
    <text evidence="2">The sequence shown here is derived from an EMBL/GenBank/DDBJ whole genome shotgun (WGS) entry which is preliminary data.</text>
</comment>
<accession>A0A840SJ87</accession>
<proteinExistence type="predicted"/>
<protein>
    <submittedName>
        <fullName evidence="2">Phospholipid/cholesterol/gamma-HCH transport system substrate-binding protein</fullName>
    </submittedName>
</protein>
<dbReference type="InterPro" id="IPR003399">
    <property type="entry name" value="Mce/MlaD"/>
</dbReference>
<dbReference type="PANTHER" id="PTHR33371:SF4">
    <property type="entry name" value="INTERMEMBRANE PHOSPHOLIPID TRANSPORT SYSTEM BINDING PROTEIN MLAD"/>
    <property type="match status" value="1"/>
</dbReference>
<evidence type="ECO:0000259" key="1">
    <source>
        <dbReference type="Pfam" id="PF02470"/>
    </source>
</evidence>
<dbReference type="NCBIfam" id="TIGR04430">
    <property type="entry name" value="OM_asym_MlaD"/>
    <property type="match status" value="1"/>
</dbReference>
<keyword evidence="3" id="KW-1185">Reference proteome</keyword>
<dbReference type="InterPro" id="IPR030970">
    <property type="entry name" value="ABC_MlaD"/>
</dbReference>
<evidence type="ECO:0000313" key="3">
    <source>
        <dbReference type="Proteomes" id="UP000549457"/>
    </source>
</evidence>
<dbReference type="InterPro" id="IPR052336">
    <property type="entry name" value="MlaD_Phospholipid_Transporter"/>
</dbReference>
<dbReference type="Pfam" id="PF02470">
    <property type="entry name" value="MlaD"/>
    <property type="match status" value="1"/>
</dbReference>
<reference evidence="2 3" key="1">
    <citation type="submission" date="2020-08" db="EMBL/GenBank/DDBJ databases">
        <title>Genomic Encyclopedia of Type Strains, Phase IV (KMG-IV): sequencing the most valuable type-strain genomes for metagenomic binning, comparative biology and taxonomic classification.</title>
        <authorList>
            <person name="Goeker M."/>
        </authorList>
    </citation>
    <scope>NUCLEOTIDE SEQUENCE [LARGE SCALE GENOMIC DNA]</scope>
    <source>
        <strain evidence="2 3">DSM 101730</strain>
    </source>
</reference>
<dbReference type="Proteomes" id="UP000549457">
    <property type="component" value="Unassembled WGS sequence"/>
</dbReference>
<dbReference type="EMBL" id="JACHFM010000002">
    <property type="protein sequence ID" value="MBB5221957.1"/>
    <property type="molecule type" value="Genomic_DNA"/>
</dbReference>
<organism evidence="2 3">
    <name type="scientific">Amaricoccus macauensis</name>
    <dbReference type="NCBI Taxonomy" id="57001"/>
    <lineage>
        <taxon>Bacteria</taxon>
        <taxon>Pseudomonadati</taxon>
        <taxon>Pseudomonadota</taxon>
        <taxon>Alphaproteobacteria</taxon>
        <taxon>Rhodobacterales</taxon>
        <taxon>Paracoccaceae</taxon>
        <taxon>Amaricoccus</taxon>
    </lineage>
</organism>